<feature type="domain" description="Alcohol dehydrogenase iron-type/glycerol dehydrogenase GldA" evidence="4">
    <location>
        <begin position="11"/>
        <end position="182"/>
    </location>
</feature>
<evidence type="ECO:0000256" key="3">
    <source>
        <dbReference type="ARBA" id="ARBA00023027"/>
    </source>
</evidence>
<dbReference type="GO" id="GO:0004022">
    <property type="term" value="F:alcohol dehydrogenase (NAD+) activity"/>
    <property type="evidence" value="ECO:0007669"/>
    <property type="project" value="TreeGrafter"/>
</dbReference>
<dbReference type="PROSITE" id="PS00060">
    <property type="entry name" value="ADH_IRON_2"/>
    <property type="match status" value="1"/>
</dbReference>
<keyword evidence="3" id="KW-0520">NAD</keyword>
<accession>A0A9D1CRP2</accession>
<evidence type="ECO:0000313" key="7">
    <source>
        <dbReference type="Proteomes" id="UP000886887"/>
    </source>
</evidence>
<evidence type="ECO:0000259" key="4">
    <source>
        <dbReference type="Pfam" id="PF00465"/>
    </source>
</evidence>
<dbReference type="Proteomes" id="UP000886887">
    <property type="component" value="Unassembled WGS sequence"/>
</dbReference>
<keyword evidence="2" id="KW-0560">Oxidoreductase</keyword>
<dbReference type="EMBL" id="DVFJ01000034">
    <property type="protein sequence ID" value="HIQ72378.1"/>
    <property type="molecule type" value="Genomic_DNA"/>
</dbReference>
<evidence type="ECO:0000256" key="1">
    <source>
        <dbReference type="ARBA" id="ARBA00007358"/>
    </source>
</evidence>
<protein>
    <submittedName>
        <fullName evidence="6">Iron-containing alcohol dehydrogenase</fullName>
    </submittedName>
</protein>
<dbReference type="InterPro" id="IPR018211">
    <property type="entry name" value="ADH_Fe_CS"/>
</dbReference>
<dbReference type="PANTHER" id="PTHR11496:SF102">
    <property type="entry name" value="ALCOHOL DEHYDROGENASE 4"/>
    <property type="match status" value="1"/>
</dbReference>
<dbReference type="InterPro" id="IPR056798">
    <property type="entry name" value="ADH_Fe_C"/>
</dbReference>
<dbReference type="GO" id="GO:0046872">
    <property type="term" value="F:metal ion binding"/>
    <property type="evidence" value="ECO:0007669"/>
    <property type="project" value="InterPro"/>
</dbReference>
<dbReference type="InterPro" id="IPR001670">
    <property type="entry name" value="ADH_Fe/GldA"/>
</dbReference>
<name>A0A9D1CRP2_9FIRM</name>
<evidence type="ECO:0000259" key="5">
    <source>
        <dbReference type="Pfam" id="PF25137"/>
    </source>
</evidence>
<dbReference type="FunFam" id="3.40.50.1970:FF:000003">
    <property type="entry name" value="Alcohol dehydrogenase, iron-containing"/>
    <property type="match status" value="1"/>
</dbReference>
<dbReference type="InterPro" id="IPR039697">
    <property type="entry name" value="Alcohol_dehydrogenase_Fe"/>
</dbReference>
<dbReference type="PANTHER" id="PTHR11496">
    <property type="entry name" value="ALCOHOL DEHYDROGENASE"/>
    <property type="match status" value="1"/>
</dbReference>
<reference evidence="6" key="1">
    <citation type="submission" date="2020-10" db="EMBL/GenBank/DDBJ databases">
        <authorList>
            <person name="Gilroy R."/>
        </authorList>
    </citation>
    <scope>NUCLEOTIDE SEQUENCE</scope>
    <source>
        <strain evidence="6">ChiSxjej2B14-6234</strain>
    </source>
</reference>
<dbReference type="Gene3D" id="3.40.50.1970">
    <property type="match status" value="1"/>
</dbReference>
<dbReference type="CDD" id="cd14865">
    <property type="entry name" value="Fe-ADH-like"/>
    <property type="match status" value="1"/>
</dbReference>
<proteinExistence type="inferred from homology"/>
<reference evidence="6" key="2">
    <citation type="journal article" date="2021" name="PeerJ">
        <title>Extensive microbial diversity within the chicken gut microbiome revealed by metagenomics and culture.</title>
        <authorList>
            <person name="Gilroy R."/>
            <person name="Ravi A."/>
            <person name="Getino M."/>
            <person name="Pursley I."/>
            <person name="Horton D.L."/>
            <person name="Alikhan N.F."/>
            <person name="Baker D."/>
            <person name="Gharbi K."/>
            <person name="Hall N."/>
            <person name="Watson M."/>
            <person name="Adriaenssens E.M."/>
            <person name="Foster-Nyarko E."/>
            <person name="Jarju S."/>
            <person name="Secka A."/>
            <person name="Antonio M."/>
            <person name="Oren A."/>
            <person name="Chaudhuri R.R."/>
            <person name="La Ragione R."/>
            <person name="Hildebrand F."/>
            <person name="Pallen M.J."/>
        </authorList>
    </citation>
    <scope>NUCLEOTIDE SEQUENCE</scope>
    <source>
        <strain evidence="6">ChiSxjej2B14-6234</strain>
    </source>
</reference>
<sequence>MQQAYFEFQTPPRLLAGALALEHIPHELRLLGAHRPLLISDAGLVRTGLLALCERALREGETPAQAVWTDVPPDSSISLISRIAGTYRESGCDSVVAVGGGSVLDTAKGVCMVIAHGARDLSELMGCEAMPRGAHVPFIAVPTTAGTGSEATAVAVVRDDARALKMEFISGSLLPDAAVLDPRMTRTLPPRITAATGMDALCHAVEAYSCLQHNPISDAYARGAIEMIARSLIPAAQGRGGDETRMEMACAATMAGAAFSNAMVGLVHAVGHALGGVCRVPHGEAMAILLPHCMRFNLKVCAARYGDMLLPMAGPEVYARTPASERAAAVIDRIEAMLTELNAACGLPTRLRDTRAEESAFEQIAQAAVNDGAMIVNPREATREDVTALLRAAW</sequence>
<feature type="domain" description="Fe-containing alcohol dehydrogenase-like C-terminal" evidence="5">
    <location>
        <begin position="193"/>
        <end position="394"/>
    </location>
</feature>
<dbReference type="Pfam" id="PF25137">
    <property type="entry name" value="ADH_Fe_C"/>
    <property type="match status" value="1"/>
</dbReference>
<organism evidence="6 7">
    <name type="scientific">Candidatus Onthenecus intestinigallinarum</name>
    <dbReference type="NCBI Taxonomy" id="2840875"/>
    <lineage>
        <taxon>Bacteria</taxon>
        <taxon>Bacillati</taxon>
        <taxon>Bacillota</taxon>
        <taxon>Clostridia</taxon>
        <taxon>Eubacteriales</taxon>
        <taxon>Candidatus Onthenecus</taxon>
    </lineage>
</organism>
<dbReference type="Pfam" id="PF00465">
    <property type="entry name" value="Fe-ADH"/>
    <property type="match status" value="1"/>
</dbReference>
<evidence type="ECO:0000256" key="2">
    <source>
        <dbReference type="ARBA" id="ARBA00023002"/>
    </source>
</evidence>
<dbReference type="Gene3D" id="1.20.1090.10">
    <property type="entry name" value="Dehydroquinate synthase-like - alpha domain"/>
    <property type="match status" value="1"/>
</dbReference>
<dbReference type="FunFam" id="1.20.1090.10:FF:000001">
    <property type="entry name" value="Aldehyde-alcohol dehydrogenase"/>
    <property type="match status" value="1"/>
</dbReference>
<comment type="caution">
    <text evidence="6">The sequence shown here is derived from an EMBL/GenBank/DDBJ whole genome shotgun (WGS) entry which is preliminary data.</text>
</comment>
<evidence type="ECO:0000313" key="6">
    <source>
        <dbReference type="EMBL" id="HIQ72378.1"/>
    </source>
</evidence>
<dbReference type="SUPFAM" id="SSF56796">
    <property type="entry name" value="Dehydroquinate synthase-like"/>
    <property type="match status" value="1"/>
</dbReference>
<dbReference type="PROSITE" id="PS00913">
    <property type="entry name" value="ADH_IRON_1"/>
    <property type="match status" value="1"/>
</dbReference>
<gene>
    <name evidence="6" type="ORF">IAB73_09255</name>
</gene>
<dbReference type="AlphaFoldDB" id="A0A9D1CRP2"/>
<comment type="similarity">
    <text evidence="1">Belongs to the iron-containing alcohol dehydrogenase family.</text>
</comment>